<feature type="modified residue" description="4-aspartylphosphate" evidence="1">
    <location>
        <position position="61"/>
    </location>
</feature>
<reference evidence="4" key="1">
    <citation type="journal article" date="2019" name="Int. J. Syst. Evol. Microbiol.">
        <title>The Global Catalogue of Microorganisms (GCM) 10K type strain sequencing project: providing services to taxonomists for standard genome sequencing and annotation.</title>
        <authorList>
            <consortium name="The Broad Institute Genomics Platform"/>
            <consortium name="The Broad Institute Genome Sequencing Center for Infectious Disease"/>
            <person name="Wu L."/>
            <person name="Ma J."/>
        </authorList>
    </citation>
    <scope>NUCLEOTIDE SEQUENCE [LARGE SCALE GENOMIC DNA]</scope>
    <source>
        <strain evidence="4">JCM 17337</strain>
    </source>
</reference>
<keyword evidence="1" id="KW-0597">Phosphoprotein</keyword>
<keyword evidence="4" id="KW-1185">Reference proteome</keyword>
<sequence length="224" mass="25551">MPMFKKVIIAEDFEEFNLAVKQTLSDLNIVDFQHAKYCDDAFLKIRKAIQDNEPYDLLISDLSFKKDHREVKIGSGDELIQKVRELQPDIKIIAYSIEDKNLRIKSLFDDSEIDAFVLKGRNSIEELKKAITIISTSDQKFISPEAASALQEKGNYEIDDVDIKILKYLSAGTSQDDIIEIFKNSDIKPNSKSAMEKRLAKLKDFFKANNTVHLVSITKDMGLI</sequence>
<dbReference type="PROSITE" id="PS50110">
    <property type="entry name" value="RESPONSE_REGULATORY"/>
    <property type="match status" value="1"/>
</dbReference>
<dbReference type="Proteomes" id="UP001500748">
    <property type="component" value="Unassembled WGS sequence"/>
</dbReference>
<dbReference type="InterPro" id="IPR001789">
    <property type="entry name" value="Sig_transdc_resp-reg_receiver"/>
</dbReference>
<dbReference type="EMBL" id="BAABDU010000006">
    <property type="protein sequence ID" value="GAA3776403.1"/>
    <property type="molecule type" value="Genomic_DNA"/>
</dbReference>
<proteinExistence type="predicted"/>
<evidence type="ECO:0000256" key="1">
    <source>
        <dbReference type="PROSITE-ProRule" id="PRU00169"/>
    </source>
</evidence>
<organism evidence="3 4">
    <name type="scientific">Flavobacterium ginsengiterrae</name>
    <dbReference type="NCBI Taxonomy" id="871695"/>
    <lineage>
        <taxon>Bacteria</taxon>
        <taxon>Pseudomonadati</taxon>
        <taxon>Bacteroidota</taxon>
        <taxon>Flavobacteriia</taxon>
        <taxon>Flavobacteriales</taxon>
        <taxon>Flavobacteriaceae</taxon>
        <taxon>Flavobacterium</taxon>
    </lineage>
</organism>
<evidence type="ECO:0000313" key="3">
    <source>
        <dbReference type="EMBL" id="GAA3776403.1"/>
    </source>
</evidence>
<protein>
    <recommendedName>
        <fullName evidence="2">Response regulatory domain-containing protein</fullName>
    </recommendedName>
</protein>
<evidence type="ECO:0000259" key="2">
    <source>
        <dbReference type="PROSITE" id="PS50110"/>
    </source>
</evidence>
<comment type="caution">
    <text evidence="3">The sequence shown here is derived from an EMBL/GenBank/DDBJ whole genome shotgun (WGS) entry which is preliminary data.</text>
</comment>
<evidence type="ECO:0000313" key="4">
    <source>
        <dbReference type="Proteomes" id="UP001500748"/>
    </source>
</evidence>
<name>A0ABP7GXN1_9FLAO</name>
<feature type="domain" description="Response regulatory" evidence="2">
    <location>
        <begin position="6"/>
        <end position="134"/>
    </location>
</feature>
<dbReference type="Gene3D" id="3.40.50.2300">
    <property type="match status" value="1"/>
</dbReference>
<accession>A0ABP7GXN1</accession>
<dbReference type="InterPro" id="IPR011006">
    <property type="entry name" value="CheY-like_superfamily"/>
</dbReference>
<dbReference type="SUPFAM" id="SSF52172">
    <property type="entry name" value="CheY-like"/>
    <property type="match status" value="1"/>
</dbReference>
<gene>
    <name evidence="3" type="ORF">GCM10022423_34390</name>
</gene>